<keyword evidence="2" id="KW-1185">Reference proteome</keyword>
<sequence length="522" mass="59316">MQIEAVSGILSSDLYDSLQSTDASQTIPSFSILEDNNDNQNDKRGQTILHLQNMESISPSEDMFPLRNKKFNDIYMKSVKEKKISSIHDLNRNIAENYPDSMILTRNKDGDVLTKANISEIKNMLSLIKPKSLPKFDENELESFPSDGSLVVEEPFLHSKTIMDKFSDVFTILSSIPKEMRVDILVHTFNVIQSAGENLSNLPNMFIGDGIHYLLQPLTDVSLNPSEIIKIYSSLFEGVEENFLIFLEIVERIFLLALSSSNIIPPTASRKLKVLESTYSKTYKSQGSLKQQSINFWYNTICQTIQNIELLNVVYSFLIPQKKEKKSVETIDTLKTPTLAGFREIVEKELQEKTEITKKISVKTQDVIFDGWKEVIHDIGHSINSKFSETKSLCIKYKLITSQKENIDSINESYQVRKFKGLLKELKDDEKLSENDKLTHLISLGLEKSSIKLSTDERQSIITMSTNFLLSIAEDLSEVDLLSKCFSFILNSKSISDKNNVLKMDTVSLTTIFHTSVFVCMS</sequence>
<evidence type="ECO:0000313" key="2">
    <source>
        <dbReference type="Proteomes" id="UP001311799"/>
    </source>
</evidence>
<comment type="caution">
    <text evidence="1">The sequence shown here is derived from an EMBL/GenBank/DDBJ whole genome shotgun (WGS) entry which is preliminary data.</text>
</comment>
<name>A0AAV9XU92_9CRYT</name>
<dbReference type="EMBL" id="JAWDEY010000036">
    <property type="protein sequence ID" value="KAK6587770.1"/>
    <property type="molecule type" value="Genomic_DNA"/>
</dbReference>
<reference evidence="1 2" key="1">
    <citation type="submission" date="2023-10" db="EMBL/GenBank/DDBJ databases">
        <title>Comparative genomics analysis reveals potential genetic determinants of host preference in Cryptosporidium xiaoi.</title>
        <authorList>
            <person name="Xiao L."/>
            <person name="Li J."/>
        </authorList>
    </citation>
    <scope>NUCLEOTIDE SEQUENCE [LARGE SCALE GENOMIC DNA]</scope>
    <source>
        <strain evidence="1 2">52996</strain>
    </source>
</reference>
<dbReference type="Proteomes" id="UP001311799">
    <property type="component" value="Unassembled WGS sequence"/>
</dbReference>
<evidence type="ECO:0000313" key="1">
    <source>
        <dbReference type="EMBL" id="KAK6587770.1"/>
    </source>
</evidence>
<gene>
    <name evidence="1" type="ORF">RS030_81162</name>
</gene>
<accession>A0AAV9XU92</accession>
<proteinExistence type="predicted"/>
<organism evidence="1 2">
    <name type="scientific">Cryptosporidium xiaoi</name>
    <dbReference type="NCBI Taxonomy" id="659607"/>
    <lineage>
        <taxon>Eukaryota</taxon>
        <taxon>Sar</taxon>
        <taxon>Alveolata</taxon>
        <taxon>Apicomplexa</taxon>
        <taxon>Conoidasida</taxon>
        <taxon>Coccidia</taxon>
        <taxon>Eucoccidiorida</taxon>
        <taxon>Eimeriorina</taxon>
        <taxon>Cryptosporidiidae</taxon>
        <taxon>Cryptosporidium</taxon>
    </lineage>
</organism>
<protein>
    <submittedName>
        <fullName evidence="1">Uncharacterized protein</fullName>
    </submittedName>
</protein>
<dbReference type="AlphaFoldDB" id="A0AAV9XU92"/>